<reference evidence="2 3" key="1">
    <citation type="journal article" date="2021" name="Plant Biotechnol. J.">
        <title>Multi-omics assisted identification of the key and species-specific regulatory components of drought-tolerant mechanisms in Gossypium stocksii.</title>
        <authorList>
            <person name="Yu D."/>
            <person name="Ke L."/>
            <person name="Zhang D."/>
            <person name="Wu Y."/>
            <person name="Sun Y."/>
            <person name="Mei J."/>
            <person name="Sun J."/>
            <person name="Sun Y."/>
        </authorList>
    </citation>
    <scope>NUCLEOTIDE SEQUENCE [LARGE SCALE GENOMIC DNA]</scope>
    <source>
        <strain evidence="3">cv. E1</strain>
        <tissue evidence="2">Leaf</tissue>
    </source>
</reference>
<organism evidence="2 3">
    <name type="scientific">Gossypium stocksii</name>
    <dbReference type="NCBI Taxonomy" id="47602"/>
    <lineage>
        <taxon>Eukaryota</taxon>
        <taxon>Viridiplantae</taxon>
        <taxon>Streptophyta</taxon>
        <taxon>Embryophyta</taxon>
        <taxon>Tracheophyta</taxon>
        <taxon>Spermatophyta</taxon>
        <taxon>Magnoliopsida</taxon>
        <taxon>eudicotyledons</taxon>
        <taxon>Gunneridae</taxon>
        <taxon>Pentapetalae</taxon>
        <taxon>rosids</taxon>
        <taxon>malvids</taxon>
        <taxon>Malvales</taxon>
        <taxon>Malvaceae</taxon>
        <taxon>Malvoideae</taxon>
        <taxon>Gossypium</taxon>
    </lineage>
</organism>
<dbReference type="OrthoDB" id="10477736at2759"/>
<evidence type="ECO:0000256" key="1">
    <source>
        <dbReference type="SAM" id="MobiDB-lite"/>
    </source>
</evidence>
<dbReference type="Proteomes" id="UP000828251">
    <property type="component" value="Unassembled WGS sequence"/>
</dbReference>
<feature type="non-terminal residue" evidence="2">
    <location>
        <position position="1"/>
    </location>
</feature>
<evidence type="ECO:0000313" key="2">
    <source>
        <dbReference type="EMBL" id="KAH1096991.1"/>
    </source>
</evidence>
<comment type="caution">
    <text evidence="2">The sequence shown here is derived from an EMBL/GenBank/DDBJ whole genome shotgun (WGS) entry which is preliminary data.</text>
</comment>
<name>A0A9D3VVN3_9ROSI</name>
<gene>
    <name evidence="2" type="ORF">J1N35_013912</name>
</gene>
<feature type="region of interest" description="Disordered" evidence="1">
    <location>
        <begin position="22"/>
        <end position="62"/>
    </location>
</feature>
<accession>A0A9D3VVN3</accession>
<protein>
    <submittedName>
        <fullName evidence="2">Uncharacterized protein</fullName>
    </submittedName>
</protein>
<dbReference type="EMBL" id="JAIQCV010000005">
    <property type="protein sequence ID" value="KAH1096991.1"/>
    <property type="molecule type" value="Genomic_DNA"/>
</dbReference>
<proteinExistence type="predicted"/>
<sequence>CHEEEKYQRMLDRLNKIESTSSRSNIYDGDTQFDKYPMNPTKNINYIENKGENPYSYTDNPD</sequence>
<dbReference type="AlphaFoldDB" id="A0A9D3VVN3"/>
<evidence type="ECO:0000313" key="3">
    <source>
        <dbReference type="Proteomes" id="UP000828251"/>
    </source>
</evidence>
<keyword evidence="3" id="KW-1185">Reference proteome</keyword>